<protein>
    <submittedName>
        <fullName evidence="2">Uncharacterized protein</fullName>
    </submittedName>
</protein>
<feature type="region of interest" description="Disordered" evidence="1">
    <location>
        <begin position="62"/>
        <end position="102"/>
    </location>
</feature>
<name>A0A6J5KYY3_9CAUD</name>
<evidence type="ECO:0000256" key="1">
    <source>
        <dbReference type="SAM" id="MobiDB-lite"/>
    </source>
</evidence>
<feature type="compositionally biased region" description="Acidic residues" evidence="1">
    <location>
        <begin position="68"/>
        <end position="78"/>
    </location>
</feature>
<dbReference type="EMBL" id="LR796196">
    <property type="protein sequence ID" value="CAB4126485.1"/>
    <property type="molecule type" value="Genomic_DNA"/>
</dbReference>
<feature type="compositionally biased region" description="Basic and acidic residues" evidence="1">
    <location>
        <begin position="85"/>
        <end position="102"/>
    </location>
</feature>
<organism evidence="2">
    <name type="scientific">uncultured Caudovirales phage</name>
    <dbReference type="NCBI Taxonomy" id="2100421"/>
    <lineage>
        <taxon>Viruses</taxon>
        <taxon>Duplodnaviria</taxon>
        <taxon>Heunggongvirae</taxon>
        <taxon>Uroviricota</taxon>
        <taxon>Caudoviricetes</taxon>
        <taxon>Peduoviridae</taxon>
        <taxon>Maltschvirus</taxon>
        <taxon>Maltschvirus maltsch</taxon>
    </lineage>
</organism>
<reference evidence="2" key="1">
    <citation type="submission" date="2020-04" db="EMBL/GenBank/DDBJ databases">
        <authorList>
            <person name="Chiriac C."/>
            <person name="Salcher M."/>
            <person name="Ghai R."/>
            <person name="Kavagutti S V."/>
        </authorList>
    </citation>
    <scope>NUCLEOTIDE SEQUENCE</scope>
</reference>
<proteinExistence type="predicted"/>
<gene>
    <name evidence="2" type="ORF">UFOVP74_39</name>
</gene>
<accession>A0A6J5KYY3</accession>
<sequence>MAEVKLTKIGQQVLYSPSKSEKHALGLADKVPAIAQDEDAYPTLNIFTGVASHPILVKHTVSYKGEPSPDESYWEEQEQPAKAAKKAEDPKDPKDPKETKDK</sequence>
<evidence type="ECO:0000313" key="2">
    <source>
        <dbReference type="EMBL" id="CAB4126485.1"/>
    </source>
</evidence>